<protein>
    <submittedName>
        <fullName evidence="2">Disease resistance protein</fullName>
    </submittedName>
</protein>
<evidence type="ECO:0000256" key="1">
    <source>
        <dbReference type="SAM" id="Phobius"/>
    </source>
</evidence>
<proteinExistence type="predicted"/>
<keyword evidence="1" id="KW-0812">Transmembrane</keyword>
<comment type="caution">
    <text evidence="2">The sequence shown here is derived from an EMBL/GenBank/DDBJ whole genome shotgun (WGS) entry which is preliminary data.</text>
</comment>
<evidence type="ECO:0000313" key="2">
    <source>
        <dbReference type="EMBL" id="OMO50196.1"/>
    </source>
</evidence>
<dbReference type="EMBL" id="AWUE01024647">
    <property type="protein sequence ID" value="OMO50196.1"/>
    <property type="molecule type" value="Genomic_DNA"/>
</dbReference>
<name>A0A1R3FWR6_9ROSI</name>
<keyword evidence="3" id="KW-1185">Reference proteome</keyword>
<gene>
    <name evidence="2" type="ORF">COLO4_38190</name>
</gene>
<evidence type="ECO:0000313" key="3">
    <source>
        <dbReference type="Proteomes" id="UP000187203"/>
    </source>
</evidence>
<feature type="transmembrane region" description="Helical" evidence="1">
    <location>
        <begin position="6"/>
        <end position="23"/>
    </location>
</feature>
<organism evidence="2 3">
    <name type="scientific">Corchorus olitorius</name>
    <dbReference type="NCBI Taxonomy" id="93759"/>
    <lineage>
        <taxon>Eukaryota</taxon>
        <taxon>Viridiplantae</taxon>
        <taxon>Streptophyta</taxon>
        <taxon>Embryophyta</taxon>
        <taxon>Tracheophyta</taxon>
        <taxon>Spermatophyta</taxon>
        <taxon>Magnoliopsida</taxon>
        <taxon>eudicotyledons</taxon>
        <taxon>Gunneridae</taxon>
        <taxon>Pentapetalae</taxon>
        <taxon>rosids</taxon>
        <taxon>malvids</taxon>
        <taxon>Malvales</taxon>
        <taxon>Malvaceae</taxon>
        <taxon>Grewioideae</taxon>
        <taxon>Apeibeae</taxon>
        <taxon>Corchorus</taxon>
    </lineage>
</organism>
<dbReference type="Proteomes" id="UP000187203">
    <property type="component" value="Unassembled WGS sequence"/>
</dbReference>
<keyword evidence="1" id="KW-0472">Membrane</keyword>
<dbReference type="AlphaFoldDB" id="A0A1R3FWR6"/>
<sequence length="52" mass="5924">MGLEAVVLAVGGAFLSSFLNVLFDRMASPQFLNLLKQQKLKRDLWQSLEMLR</sequence>
<reference evidence="3" key="1">
    <citation type="submission" date="2013-09" db="EMBL/GenBank/DDBJ databases">
        <title>Corchorus olitorius genome sequencing.</title>
        <authorList>
            <person name="Alam M."/>
            <person name="Haque M.S."/>
            <person name="Islam M.S."/>
            <person name="Emdad E.M."/>
            <person name="Islam M.M."/>
            <person name="Ahmed B."/>
            <person name="Halim A."/>
            <person name="Hossen Q.M.M."/>
            <person name="Hossain M.Z."/>
            <person name="Ahmed R."/>
            <person name="Khan M.M."/>
            <person name="Islam R."/>
            <person name="Rashid M.M."/>
            <person name="Khan S.A."/>
            <person name="Rahman M.S."/>
            <person name="Alam M."/>
            <person name="Yahiya A.S."/>
            <person name="Khan M.S."/>
            <person name="Azam M.S."/>
            <person name="Haque T."/>
            <person name="Lashkar M.Z.H."/>
            <person name="Akhand A.I."/>
            <person name="Morshed G."/>
            <person name="Roy S."/>
            <person name="Uddin K.S."/>
            <person name="Rabeya T."/>
            <person name="Hossain A.S."/>
            <person name="Chowdhury A."/>
            <person name="Snigdha A.R."/>
            <person name="Mortoza M.S."/>
            <person name="Matin S.A."/>
            <person name="Hoque S.M.E."/>
            <person name="Islam M.K."/>
            <person name="Roy D.K."/>
            <person name="Haider R."/>
            <person name="Moosa M.M."/>
            <person name="Elias S.M."/>
            <person name="Hasan A.M."/>
            <person name="Jahan S."/>
            <person name="Shafiuddin M."/>
            <person name="Mahmood N."/>
            <person name="Shommy N.S."/>
        </authorList>
    </citation>
    <scope>NUCLEOTIDE SEQUENCE [LARGE SCALE GENOMIC DNA]</scope>
    <source>
        <strain evidence="3">cv. O-4</strain>
    </source>
</reference>
<accession>A0A1R3FWR6</accession>
<keyword evidence="1" id="KW-1133">Transmembrane helix</keyword>